<comment type="similarity">
    <text evidence="9">Belongs to the peptidase S1 family. CLIP subfamily.</text>
</comment>
<reference evidence="14" key="1">
    <citation type="submission" date="2021-06" db="EMBL/GenBank/DDBJ databases">
        <authorList>
            <person name="Hodson N. C."/>
            <person name="Mongue J. A."/>
            <person name="Jaron S. K."/>
        </authorList>
    </citation>
    <scope>NUCLEOTIDE SEQUENCE</scope>
</reference>
<evidence type="ECO:0000256" key="12">
    <source>
        <dbReference type="SAM" id="SignalP"/>
    </source>
</evidence>
<dbReference type="InterPro" id="IPR051487">
    <property type="entry name" value="Ser/Thr_Proteases_Immune/Dev"/>
</dbReference>
<comment type="subcellular location">
    <subcellularLocation>
        <location evidence="1">Secreted</location>
    </subcellularLocation>
</comment>
<evidence type="ECO:0000259" key="13">
    <source>
        <dbReference type="PROSITE" id="PS50240"/>
    </source>
</evidence>
<feature type="domain" description="Peptidase S1" evidence="13">
    <location>
        <begin position="497"/>
        <end position="744"/>
    </location>
</feature>
<dbReference type="CDD" id="cd00190">
    <property type="entry name" value="Tryp_SPc"/>
    <property type="match status" value="2"/>
</dbReference>
<dbReference type="InterPro" id="IPR018114">
    <property type="entry name" value="TRYPSIN_HIS"/>
</dbReference>
<feature type="domain" description="Peptidase S1" evidence="13">
    <location>
        <begin position="106"/>
        <end position="389"/>
    </location>
</feature>
<evidence type="ECO:0000256" key="5">
    <source>
        <dbReference type="ARBA" id="ARBA00022801"/>
    </source>
</evidence>
<dbReference type="FunFam" id="2.40.10.10:FF:000146">
    <property type="entry name" value="Serine protease 53"/>
    <property type="match status" value="1"/>
</dbReference>
<dbReference type="GO" id="GO:0005576">
    <property type="term" value="C:extracellular region"/>
    <property type="evidence" value="ECO:0007669"/>
    <property type="project" value="UniProtKB-SubCell"/>
</dbReference>
<feature type="compositionally biased region" description="Acidic residues" evidence="11">
    <location>
        <begin position="433"/>
        <end position="474"/>
    </location>
</feature>
<evidence type="ECO:0000256" key="11">
    <source>
        <dbReference type="SAM" id="MobiDB-lite"/>
    </source>
</evidence>
<organism evidence="14 15">
    <name type="scientific">Allacma fusca</name>
    <dbReference type="NCBI Taxonomy" id="39272"/>
    <lineage>
        <taxon>Eukaryota</taxon>
        <taxon>Metazoa</taxon>
        <taxon>Ecdysozoa</taxon>
        <taxon>Arthropoda</taxon>
        <taxon>Hexapoda</taxon>
        <taxon>Collembola</taxon>
        <taxon>Symphypleona</taxon>
        <taxon>Sminthuridae</taxon>
        <taxon>Allacma</taxon>
    </lineage>
</organism>
<keyword evidence="5 10" id="KW-0378">Hydrolase</keyword>
<dbReference type="Proteomes" id="UP000708208">
    <property type="component" value="Unassembled WGS sequence"/>
</dbReference>
<feature type="chain" id="PRO_5035205657" description="Peptidase S1 domain-containing protein" evidence="12">
    <location>
        <begin position="29"/>
        <end position="755"/>
    </location>
</feature>
<feature type="region of interest" description="Disordered" evidence="11">
    <location>
        <begin position="34"/>
        <end position="55"/>
    </location>
</feature>
<dbReference type="FunFam" id="2.40.10.10:FF:000068">
    <property type="entry name" value="transmembrane protease serine 2"/>
    <property type="match status" value="1"/>
</dbReference>
<dbReference type="EMBL" id="CAJVCH010527893">
    <property type="protein sequence ID" value="CAG7822944.1"/>
    <property type="molecule type" value="Genomic_DNA"/>
</dbReference>
<evidence type="ECO:0000256" key="3">
    <source>
        <dbReference type="ARBA" id="ARBA00022670"/>
    </source>
</evidence>
<keyword evidence="8" id="KW-1015">Disulfide bond</keyword>
<keyword evidence="6 10" id="KW-0720">Serine protease</keyword>
<keyword evidence="3 10" id="KW-0645">Protease</keyword>
<dbReference type="GO" id="GO:0006508">
    <property type="term" value="P:proteolysis"/>
    <property type="evidence" value="ECO:0007669"/>
    <property type="project" value="UniProtKB-KW"/>
</dbReference>
<keyword evidence="4 12" id="KW-0732">Signal</keyword>
<evidence type="ECO:0000256" key="7">
    <source>
        <dbReference type="ARBA" id="ARBA00023145"/>
    </source>
</evidence>
<feature type="signal peptide" evidence="12">
    <location>
        <begin position="1"/>
        <end position="28"/>
    </location>
</feature>
<protein>
    <recommendedName>
        <fullName evidence="13">Peptidase S1 domain-containing protein</fullName>
    </recommendedName>
</protein>
<dbReference type="Pfam" id="PF00089">
    <property type="entry name" value="Trypsin"/>
    <property type="match status" value="2"/>
</dbReference>
<dbReference type="AlphaFoldDB" id="A0A8J2PID9"/>
<dbReference type="PROSITE" id="PS00135">
    <property type="entry name" value="TRYPSIN_SER"/>
    <property type="match status" value="2"/>
</dbReference>
<evidence type="ECO:0000256" key="8">
    <source>
        <dbReference type="ARBA" id="ARBA00023157"/>
    </source>
</evidence>
<evidence type="ECO:0000256" key="10">
    <source>
        <dbReference type="RuleBase" id="RU363034"/>
    </source>
</evidence>
<feature type="region of interest" description="Disordered" evidence="11">
    <location>
        <begin position="398"/>
        <end position="474"/>
    </location>
</feature>
<sequence length="755" mass="82163">MKPVSLFSCPLILITLFLTQIFITSSGAFPNPEYSDEYSLDDSERDSDSSSSEEDYQYDVHGAYFYEYGPITPTPTPQSFKKIFSTTSTPTGTSCICGRSNVNTRIVGGQVSANHAWPWMVAITNITAINITADANNTNTNNKFLPGNKYSIFCGGSIINDRYILTAGHCAAAIKIAGIEKFRVLVGTSKINGGSFTSRRVYKIASTKVHPKYVSMDNETVEYDAALVELDNVLVFNNNVLPICLGQGETSYVNSVATVAGWGNIIGGFNESIYQASNYLKDVDVQVISNYKCNQVYANAVENPKRVSPSMMCAYGVRKDSCNGDSGGPLFLKKSSPQFYRQIGIVSYATPSILKETFICIPPFQTPTYFAMNFNWAHCLVLSIAFLNWGIRAQEEETTTEAFVRDVESPEDSTSHYLDDYIDNELNGTLSDDVNDASEDDTDDADDTNTDVTDTDDTTDVIDESDNAENTGADEGELFLPGIVRCKCGVSNSPHRIINGKESAPGAWPWMAALVYASVVTSPSNQYDGFCGGSIINNLYILTAAHCAVVMKENGVGEFAVIVGDNNINGIVSSTRKVISVASVKIHPKYNPDTFNYDVALVKLTSSLTYNNNIRPICLGQAGSPYSNRNATVAGWGIVFNGNDNSASNSLRETTLRVLPNSECLRIINDGSFMPMTMMCAYQKGTNACFGDSGGPLVVRRTSSSQAYKQIGIVSNGAENCNADVPDVYTRVRRVVSWIRGATRDATYCGNSFTP</sequence>
<keyword evidence="7" id="KW-0865">Zymogen</keyword>
<evidence type="ECO:0000256" key="9">
    <source>
        <dbReference type="ARBA" id="ARBA00024195"/>
    </source>
</evidence>
<evidence type="ECO:0000313" key="15">
    <source>
        <dbReference type="Proteomes" id="UP000708208"/>
    </source>
</evidence>
<keyword evidence="2" id="KW-0964">Secreted</keyword>
<gene>
    <name evidence="14" type="ORF">AFUS01_LOCUS33184</name>
</gene>
<evidence type="ECO:0000313" key="14">
    <source>
        <dbReference type="EMBL" id="CAG7822944.1"/>
    </source>
</evidence>
<dbReference type="GO" id="GO:0004252">
    <property type="term" value="F:serine-type endopeptidase activity"/>
    <property type="evidence" value="ECO:0007669"/>
    <property type="project" value="InterPro"/>
</dbReference>
<comment type="caution">
    <text evidence="14">The sequence shown here is derived from an EMBL/GenBank/DDBJ whole genome shotgun (WGS) entry which is preliminary data.</text>
</comment>
<dbReference type="InterPro" id="IPR033116">
    <property type="entry name" value="TRYPSIN_SER"/>
</dbReference>
<dbReference type="PROSITE" id="PS00134">
    <property type="entry name" value="TRYPSIN_HIS"/>
    <property type="match status" value="2"/>
</dbReference>
<keyword evidence="15" id="KW-1185">Reference proteome</keyword>
<evidence type="ECO:0000256" key="2">
    <source>
        <dbReference type="ARBA" id="ARBA00022525"/>
    </source>
</evidence>
<evidence type="ECO:0000256" key="6">
    <source>
        <dbReference type="ARBA" id="ARBA00022825"/>
    </source>
</evidence>
<proteinExistence type="inferred from homology"/>
<evidence type="ECO:0000256" key="4">
    <source>
        <dbReference type="ARBA" id="ARBA00022729"/>
    </source>
</evidence>
<dbReference type="PROSITE" id="PS50240">
    <property type="entry name" value="TRYPSIN_DOM"/>
    <property type="match status" value="2"/>
</dbReference>
<dbReference type="InterPro" id="IPR001254">
    <property type="entry name" value="Trypsin_dom"/>
</dbReference>
<dbReference type="PANTHER" id="PTHR24256">
    <property type="entry name" value="TRYPTASE-RELATED"/>
    <property type="match status" value="1"/>
</dbReference>
<dbReference type="OrthoDB" id="6380398at2759"/>
<name>A0A8J2PID9_9HEXA</name>
<feature type="compositionally biased region" description="Basic and acidic residues" evidence="11">
    <location>
        <begin position="403"/>
        <end position="419"/>
    </location>
</feature>
<evidence type="ECO:0000256" key="1">
    <source>
        <dbReference type="ARBA" id="ARBA00004613"/>
    </source>
</evidence>
<accession>A0A8J2PID9</accession>
<dbReference type="SMART" id="SM00020">
    <property type="entry name" value="Tryp_SPc"/>
    <property type="match status" value="2"/>
</dbReference>